<keyword evidence="2" id="KW-0472">Membrane</keyword>
<reference evidence="3 4" key="1">
    <citation type="submission" date="2018-08" db="EMBL/GenBank/DDBJ databases">
        <title>A genome reference for cultivated species of the human gut microbiota.</title>
        <authorList>
            <person name="Zou Y."/>
            <person name="Xue W."/>
            <person name="Luo G."/>
        </authorList>
    </citation>
    <scope>NUCLEOTIDE SEQUENCE [LARGE SCALE GENOMIC DNA]</scope>
    <source>
        <strain evidence="3 4">AF22-12AC</strain>
    </source>
</reference>
<proteinExistence type="predicted"/>
<evidence type="ECO:0000256" key="2">
    <source>
        <dbReference type="SAM" id="Phobius"/>
    </source>
</evidence>
<name>A0A395VEJ7_9FIRM</name>
<dbReference type="Proteomes" id="UP000266172">
    <property type="component" value="Unassembled WGS sequence"/>
</dbReference>
<evidence type="ECO:0000256" key="1">
    <source>
        <dbReference type="SAM" id="MobiDB-lite"/>
    </source>
</evidence>
<dbReference type="AlphaFoldDB" id="A0A395VEJ7"/>
<accession>A0A395VEJ7</accession>
<protein>
    <recommendedName>
        <fullName evidence="5">Lipoprotein</fullName>
    </recommendedName>
</protein>
<evidence type="ECO:0008006" key="5">
    <source>
        <dbReference type="Google" id="ProtNLM"/>
    </source>
</evidence>
<feature type="compositionally biased region" description="Acidic residues" evidence="1">
    <location>
        <begin position="62"/>
        <end position="92"/>
    </location>
</feature>
<comment type="caution">
    <text evidence="3">The sequence shown here is derived from an EMBL/GenBank/DDBJ whole genome shotgun (WGS) entry which is preliminary data.</text>
</comment>
<evidence type="ECO:0000313" key="4">
    <source>
        <dbReference type="Proteomes" id="UP000266172"/>
    </source>
</evidence>
<organism evidence="3 4">
    <name type="scientific">Roseburia hominis</name>
    <dbReference type="NCBI Taxonomy" id="301301"/>
    <lineage>
        <taxon>Bacteria</taxon>
        <taxon>Bacillati</taxon>
        <taxon>Bacillota</taxon>
        <taxon>Clostridia</taxon>
        <taxon>Lachnospirales</taxon>
        <taxon>Lachnospiraceae</taxon>
        <taxon>Roseburia</taxon>
    </lineage>
</organism>
<feature type="region of interest" description="Disordered" evidence="1">
    <location>
        <begin position="62"/>
        <end position="98"/>
    </location>
</feature>
<dbReference type="PROSITE" id="PS51257">
    <property type="entry name" value="PROKAR_LIPOPROTEIN"/>
    <property type="match status" value="1"/>
</dbReference>
<dbReference type="EMBL" id="QRVL01000001">
    <property type="protein sequence ID" value="RGS42226.1"/>
    <property type="molecule type" value="Genomic_DNA"/>
</dbReference>
<keyword evidence="2" id="KW-1133">Transmembrane helix</keyword>
<evidence type="ECO:0000313" key="3">
    <source>
        <dbReference type="EMBL" id="RGS42226.1"/>
    </source>
</evidence>
<keyword evidence="2" id="KW-0812">Transmembrane</keyword>
<feature type="transmembrane region" description="Helical" evidence="2">
    <location>
        <begin position="32"/>
        <end position="54"/>
    </location>
</feature>
<gene>
    <name evidence="3" type="ORF">DWX93_02520</name>
</gene>
<dbReference type="RefSeq" id="WP_118096524.1">
    <property type="nucleotide sequence ID" value="NZ_JAQEDX010000001.1"/>
</dbReference>
<sequence>MKTKSVPAIVMLSAGFVACVAGICAHMEVADFMKMLLIVLIVFYLLGGVVKIVLDRNFAGMNDEETTDGTLPQEEEDPEAEENETASEDTENADAKEQ</sequence>